<keyword evidence="1" id="KW-0732">Signal</keyword>
<keyword evidence="3" id="KW-1185">Reference proteome</keyword>
<dbReference type="Gene3D" id="2.60.120.260">
    <property type="entry name" value="Galactose-binding domain-like"/>
    <property type="match status" value="3"/>
</dbReference>
<evidence type="ECO:0008006" key="4">
    <source>
        <dbReference type="Google" id="ProtNLM"/>
    </source>
</evidence>
<evidence type="ECO:0000313" key="3">
    <source>
        <dbReference type="Proteomes" id="UP001527090"/>
    </source>
</evidence>
<evidence type="ECO:0000313" key="2">
    <source>
        <dbReference type="EMBL" id="MCY9528533.1"/>
    </source>
</evidence>
<organism evidence="2 3">
    <name type="scientific">Paenibacillus alvei</name>
    <name type="common">Bacillus alvei</name>
    <dbReference type="NCBI Taxonomy" id="44250"/>
    <lineage>
        <taxon>Bacteria</taxon>
        <taxon>Bacillati</taxon>
        <taxon>Bacillota</taxon>
        <taxon>Bacilli</taxon>
        <taxon>Bacillales</taxon>
        <taxon>Paenibacillaceae</taxon>
        <taxon>Paenibacillus</taxon>
    </lineage>
</organism>
<dbReference type="Proteomes" id="UP001527090">
    <property type="component" value="Unassembled WGS sequence"/>
</dbReference>
<feature type="signal peptide" evidence="1">
    <location>
        <begin position="1"/>
        <end position="28"/>
    </location>
</feature>
<dbReference type="RefSeq" id="WP_268631719.1">
    <property type="nucleotide sequence ID" value="NZ_JAMDLY010000005.1"/>
</dbReference>
<comment type="caution">
    <text evidence="2">The sequence shown here is derived from an EMBL/GenBank/DDBJ whole genome shotgun (WGS) entry which is preliminary data.</text>
</comment>
<name>A0ABT4E7B2_PAEAL</name>
<feature type="chain" id="PRO_5046625749" description="YD repeat-containing protein" evidence="1">
    <location>
        <begin position="29"/>
        <end position="570"/>
    </location>
</feature>
<dbReference type="EMBL" id="JAMDLY010000005">
    <property type="protein sequence ID" value="MCY9528533.1"/>
    <property type="molecule type" value="Genomic_DNA"/>
</dbReference>
<protein>
    <recommendedName>
        <fullName evidence="4">YD repeat-containing protein</fullName>
    </recommendedName>
</protein>
<accession>A0ABT4E7B2</accession>
<sequence length="570" mass="61038">MKHTLKYGSAFLSLLLMFVFCSHQLALAGEVKYKYDPTGKVKLVKHGDHQYEYHYDGNGNLLRKIKQTEVNLLENGDFEYYSGSLGLADSWGNYEQDGVIGTYGIEENKAMAGKRAQRMDASSLNGKSMSLMQTVAVEQGKNYVLHSHIKVEKISNAKVNLTLGFYDANGKVVGWPASGSITHDTKGEFFVLSTNGVVPQGAVRAAVQVNIIGSNGTGSASVVVDGMHFTYSTEPNLLANSGFESYTGSTGLADGWWNFAEDGVVGTYGIEEINVMAGKRAQRMDASSLNGKSMSLMQTVAVEQGKNYVLHSHIKVEKISNAKVNLTLGFYDANGKVVGWPASGSINDDTKGEYFVLSTNGDVPQGAVRAAVQVNIIGSNGTGSASVVVDGMHLTYSTEPNLLANSGFESYTGSTGLADGWWNFAEDGVIGTYRIEENKAMAGNRAQRMDASSLNGKSMSLMQTVAVEQGKNYVLHSHIKVEKISNAKVNLTLGFYDANGKVVGWPASGSINDDTKGEFFVLSTNGVVPLGAVRAAVQVNIIGVNGKGSASVVIDEMNLKYTGGTFLSRK</sequence>
<gene>
    <name evidence="2" type="ORF">M5X04_04165</name>
</gene>
<proteinExistence type="predicted"/>
<reference evidence="2 3" key="1">
    <citation type="submission" date="2022-05" db="EMBL/GenBank/DDBJ databases">
        <title>Genome Sequencing of Bee-Associated Microbes.</title>
        <authorList>
            <person name="Dunlap C."/>
        </authorList>
    </citation>
    <scope>NUCLEOTIDE SEQUENCE [LARGE SCALE GENOMIC DNA]</scope>
    <source>
        <strain evidence="2 3">NRRL NRS-750</strain>
    </source>
</reference>
<evidence type="ECO:0000256" key="1">
    <source>
        <dbReference type="SAM" id="SignalP"/>
    </source>
</evidence>